<comment type="caution">
    <text evidence="2">The sequence shown here is derived from an EMBL/GenBank/DDBJ whole genome shotgun (WGS) entry which is preliminary data.</text>
</comment>
<feature type="region of interest" description="Disordered" evidence="1">
    <location>
        <begin position="674"/>
        <end position="700"/>
    </location>
</feature>
<dbReference type="Proteomes" id="UP001257060">
    <property type="component" value="Unassembled WGS sequence"/>
</dbReference>
<dbReference type="Gene3D" id="3.30.870.10">
    <property type="entry name" value="Endonuclease Chain A"/>
    <property type="match status" value="1"/>
</dbReference>
<dbReference type="EMBL" id="JAMQOP010000005">
    <property type="protein sequence ID" value="MDS0300924.1"/>
    <property type="molecule type" value="Genomic_DNA"/>
</dbReference>
<evidence type="ECO:0000313" key="2">
    <source>
        <dbReference type="EMBL" id="MDS0300924.1"/>
    </source>
</evidence>
<dbReference type="SUPFAM" id="SSF56024">
    <property type="entry name" value="Phospholipase D/nuclease"/>
    <property type="match status" value="1"/>
</dbReference>
<organism evidence="2 3">
    <name type="scientific">Halogeometricum salsisoli</name>
    <dbReference type="NCBI Taxonomy" id="2950536"/>
    <lineage>
        <taxon>Archaea</taxon>
        <taxon>Methanobacteriati</taxon>
        <taxon>Methanobacteriota</taxon>
        <taxon>Stenosarchaea group</taxon>
        <taxon>Halobacteria</taxon>
        <taxon>Halobacteriales</taxon>
        <taxon>Haloferacaceae</taxon>
        <taxon>Halogeometricum</taxon>
    </lineage>
</organism>
<feature type="compositionally biased region" description="Polar residues" evidence="1">
    <location>
        <begin position="682"/>
        <end position="694"/>
    </location>
</feature>
<evidence type="ECO:0000256" key="1">
    <source>
        <dbReference type="SAM" id="MobiDB-lite"/>
    </source>
</evidence>
<protein>
    <submittedName>
        <fullName evidence="2">Phospholipase D family protein</fullName>
    </submittedName>
</protein>
<keyword evidence="3" id="KW-1185">Reference proteome</keyword>
<accession>A0ABU2GL57</accession>
<sequence>MTDTWKLPATVDGDDVEMEFRVLRSWNSFTGLFEEAKEMQTITYCDSPQLILQILKEDENIDIESLEVVVGDRNTEKYREKLTNHVDEAYQMKELIDDGRLRIYNLNSSRSILHTKLYRTINHDGSHTLIVGSANLSKQAWENTKQTNTVVLYHTDGTSCVDKTFEAMYQTQKDDYTTEFMSGLINELEDLDTEEDERERISAWVDGRVGDYDEVTELNKKATEQLDGVDIELHALTDDVANADSTVAFVDNPDDADEILEERISLSTQGFDNGPSAFEGLRSYDNTTIKDNVIRTTRQAYTEYLQEEYGIPKMWFSEDDGQLVMDGPSRRHGLMAEGLPDDTSRIDHALADLEAYFETVEEHGDSNDYRAVKAHMFEALLWFFWAPFVNKYASRFREAGLTLDDALPFLYIYGESNAGKGTFAQFVLSLISHGVVDEPADADEVGTPQVRGLKKVDSAFPLVVDDVTKSKIDNQIDGPLRNYWKNWPGDIQYPGIAFISNNKRPKKWFRNRAKILHFDVFFEGTFKSRHEVGEVIDQDNPVYEWFTHLLGERDIKLRESSDTLFDAREAFLDLYKAADREVPEYFPRKPADDHYDTAKGTWHRAHDRGQIKFSEYNGNIVAAFTEEMQYDVKSYSRSLPTRMRADPHGREIEIKHIENFIEWFGKNPIGTNFNEIDESSQNEDQQSTGFTSRLKTALFR</sequence>
<evidence type="ECO:0000313" key="3">
    <source>
        <dbReference type="Proteomes" id="UP001257060"/>
    </source>
</evidence>
<reference evidence="2 3" key="1">
    <citation type="submission" date="2022-06" db="EMBL/GenBank/DDBJ databases">
        <title>Halogeometricum sp. a new haloarchaeum isolate from saline soil.</title>
        <authorList>
            <person name="Strakova D."/>
            <person name="Galisteo C."/>
            <person name="Sanchez-Porro C."/>
            <person name="Ventosa A."/>
        </authorList>
    </citation>
    <scope>NUCLEOTIDE SEQUENCE [LARGE SCALE GENOMIC DNA]</scope>
    <source>
        <strain evidence="2 3">S1BR25-6</strain>
    </source>
</reference>
<gene>
    <name evidence="2" type="ORF">NDI76_19435</name>
</gene>
<name>A0ABU2GL57_9EURY</name>
<proteinExistence type="predicted"/>
<dbReference type="RefSeq" id="WP_310925845.1">
    <property type="nucleotide sequence ID" value="NZ_JAMQOP010000005.1"/>
</dbReference>